<evidence type="ECO:0000313" key="2">
    <source>
        <dbReference type="EMBL" id="KZS01422.1"/>
    </source>
</evidence>
<protein>
    <submittedName>
        <fullName evidence="2">Uncharacterized protein</fullName>
    </submittedName>
</protein>
<evidence type="ECO:0000313" key="3">
    <source>
        <dbReference type="Proteomes" id="UP000076858"/>
    </source>
</evidence>
<sequence length="193" mass="21034">VAAGPHGHGYRLGDVGGALGRGHKGQVQREGHDHHPQDQHQVGQDREAGAFFNHGAGSVLDFFLDKTELHHRQRHHDQHQDHRLRGRAAHVQRLEAVVVNLVNQNGRVFAGTALGGGVDDAEGVKKGINHVDHQKEKRGGRQEREHDGPKAVPGAGPVDGRRLQQGFGDGLQPRQKEQKVVGDLLPHGGHHDQ</sequence>
<feature type="compositionally biased region" description="Basic and acidic residues" evidence="1">
    <location>
        <begin position="27"/>
        <end position="43"/>
    </location>
</feature>
<name>A0A164IMR0_9CRUS</name>
<feature type="region of interest" description="Disordered" evidence="1">
    <location>
        <begin position="1"/>
        <end position="43"/>
    </location>
</feature>
<accession>A0A164IMR0</accession>
<comment type="caution">
    <text evidence="2">The sequence shown here is derived from an EMBL/GenBank/DDBJ whole genome shotgun (WGS) entry which is preliminary data.</text>
</comment>
<keyword evidence="3" id="KW-1185">Reference proteome</keyword>
<reference evidence="2 3" key="1">
    <citation type="submission" date="2016-03" db="EMBL/GenBank/DDBJ databases">
        <title>EvidentialGene: Evidence-directed Construction of Genes on Genomes.</title>
        <authorList>
            <person name="Gilbert D.G."/>
            <person name="Choi J.-H."/>
            <person name="Mockaitis K."/>
            <person name="Colbourne J."/>
            <person name="Pfrender M."/>
        </authorList>
    </citation>
    <scope>NUCLEOTIDE SEQUENCE [LARGE SCALE GENOMIC DNA]</scope>
    <source>
        <strain evidence="2 3">Xinb3</strain>
        <tissue evidence="2">Complete organism</tissue>
    </source>
</reference>
<dbReference type="EMBL" id="LRGB01006905">
    <property type="protein sequence ID" value="KZS01422.1"/>
    <property type="molecule type" value="Genomic_DNA"/>
</dbReference>
<evidence type="ECO:0000256" key="1">
    <source>
        <dbReference type="SAM" id="MobiDB-lite"/>
    </source>
</evidence>
<feature type="compositionally biased region" description="Basic and acidic residues" evidence="1">
    <location>
        <begin position="130"/>
        <end position="149"/>
    </location>
</feature>
<feature type="region of interest" description="Disordered" evidence="1">
    <location>
        <begin position="130"/>
        <end position="193"/>
    </location>
</feature>
<gene>
    <name evidence="2" type="ORF">APZ42_001930</name>
</gene>
<dbReference type="AlphaFoldDB" id="A0A164IMR0"/>
<feature type="non-terminal residue" evidence="2">
    <location>
        <position position="1"/>
    </location>
</feature>
<proteinExistence type="predicted"/>
<organism evidence="2 3">
    <name type="scientific">Daphnia magna</name>
    <dbReference type="NCBI Taxonomy" id="35525"/>
    <lineage>
        <taxon>Eukaryota</taxon>
        <taxon>Metazoa</taxon>
        <taxon>Ecdysozoa</taxon>
        <taxon>Arthropoda</taxon>
        <taxon>Crustacea</taxon>
        <taxon>Branchiopoda</taxon>
        <taxon>Diplostraca</taxon>
        <taxon>Cladocera</taxon>
        <taxon>Anomopoda</taxon>
        <taxon>Daphniidae</taxon>
        <taxon>Daphnia</taxon>
    </lineage>
</organism>
<dbReference type="Proteomes" id="UP000076858">
    <property type="component" value="Unassembled WGS sequence"/>
</dbReference>
<feature type="non-terminal residue" evidence="2">
    <location>
        <position position="193"/>
    </location>
</feature>